<name>A0A075GXT3_9EURY</name>
<dbReference type="InterPro" id="IPR050485">
    <property type="entry name" value="Proline_metab_enzyme"/>
</dbReference>
<evidence type="ECO:0000256" key="6">
    <source>
        <dbReference type="ARBA" id="ARBA00023062"/>
    </source>
</evidence>
<keyword evidence="6" id="KW-0642">Proline metabolism</keyword>
<dbReference type="Gene3D" id="3.40.605.10">
    <property type="entry name" value="Aldehyde Dehydrogenase, Chain A, domain 1"/>
    <property type="match status" value="1"/>
</dbReference>
<organism evidence="10">
    <name type="scientific">uncultured marine group II/III euryarchaeote KM3_194_F01</name>
    <dbReference type="NCBI Taxonomy" id="1457968"/>
    <lineage>
        <taxon>Archaea</taxon>
        <taxon>Methanobacteriati</taxon>
        <taxon>Methanobacteriota</taxon>
        <taxon>environmental samples</taxon>
    </lineage>
</organism>
<dbReference type="InterPro" id="IPR016161">
    <property type="entry name" value="Ald_DH/histidinol_DH"/>
</dbReference>
<keyword evidence="5" id="KW-0520">NAD</keyword>
<dbReference type="AlphaFoldDB" id="A0A075GXT3"/>
<dbReference type="PANTHER" id="PTHR42862:SF1">
    <property type="entry name" value="DELTA-1-PYRROLINE-5-CARBOXYLATE DEHYDROGENASE 2, ISOFORM A-RELATED"/>
    <property type="match status" value="1"/>
</dbReference>
<comment type="pathway">
    <text evidence="1">Amino-acid degradation; L-proline degradation into L-glutamate; L-glutamate from L-proline: step 2/2.</text>
</comment>
<dbReference type="EC" id="1.2.1.88" evidence="3"/>
<proteinExistence type="inferred from homology"/>
<dbReference type="SUPFAM" id="SSF53720">
    <property type="entry name" value="ALDH-like"/>
    <property type="match status" value="1"/>
</dbReference>
<dbReference type="GO" id="GO:0010133">
    <property type="term" value="P:L-proline catabolic process to L-glutamate"/>
    <property type="evidence" value="ECO:0007669"/>
    <property type="project" value="UniProtKB-UniPathway"/>
</dbReference>
<evidence type="ECO:0000256" key="5">
    <source>
        <dbReference type="ARBA" id="ARBA00023027"/>
    </source>
</evidence>
<dbReference type="NCBIfam" id="TIGR01236">
    <property type="entry name" value="D1pyr5carbox1"/>
    <property type="match status" value="1"/>
</dbReference>
<keyword evidence="4 10" id="KW-0560">Oxidoreductase</keyword>
<dbReference type="InterPro" id="IPR016160">
    <property type="entry name" value="Ald_DH_CS_CYS"/>
</dbReference>
<dbReference type="InterPro" id="IPR015590">
    <property type="entry name" value="Aldehyde_DH_dom"/>
</dbReference>
<dbReference type="InterPro" id="IPR016162">
    <property type="entry name" value="Ald_DH_N"/>
</dbReference>
<evidence type="ECO:0000313" key="10">
    <source>
        <dbReference type="EMBL" id="AIF06618.1"/>
    </source>
</evidence>
<reference evidence="10" key="1">
    <citation type="journal article" date="2014" name="Genome Biol. Evol.">
        <title>Pangenome evidence for extensive interdomain horizontal transfer affecting lineage core and shell genes in uncultured planktonic thaumarchaeota and euryarchaeota.</title>
        <authorList>
            <person name="Deschamps P."/>
            <person name="Zivanovic Y."/>
            <person name="Moreira D."/>
            <person name="Rodriguez-Valera F."/>
            <person name="Lopez-Garcia P."/>
        </authorList>
    </citation>
    <scope>NUCLEOTIDE SEQUENCE</scope>
</reference>
<protein>
    <recommendedName>
        <fullName evidence="7">L-glutamate gamma-semialdehyde dehydrogenase</fullName>
        <ecNumber evidence="3">1.2.1.88</ecNumber>
    </recommendedName>
    <alternativeName>
        <fullName evidence="7">L-glutamate gamma-semialdehyde dehydrogenase</fullName>
    </alternativeName>
</protein>
<evidence type="ECO:0000256" key="8">
    <source>
        <dbReference type="ARBA" id="ARBA00048142"/>
    </source>
</evidence>
<evidence type="ECO:0000256" key="7">
    <source>
        <dbReference type="ARBA" id="ARBA00032259"/>
    </source>
</evidence>
<dbReference type="GO" id="GO:0003842">
    <property type="term" value="F:L-glutamate gamma-semialdehyde dehydrogenase activity"/>
    <property type="evidence" value="ECO:0007669"/>
    <property type="project" value="UniProtKB-EC"/>
</dbReference>
<dbReference type="EMBL" id="KF900776">
    <property type="protein sequence ID" value="AIF06618.1"/>
    <property type="molecule type" value="Genomic_DNA"/>
</dbReference>
<dbReference type="FunFam" id="3.40.605.10:FF:000006">
    <property type="entry name" value="1-pyrroline-5-carboxylate dehydrogenase"/>
    <property type="match status" value="1"/>
</dbReference>
<accession>A0A075GXT3</accession>
<dbReference type="FunFam" id="3.40.309.10:FF:000005">
    <property type="entry name" value="1-pyrroline-5-carboxylate dehydrogenase 1"/>
    <property type="match status" value="1"/>
</dbReference>
<evidence type="ECO:0000256" key="1">
    <source>
        <dbReference type="ARBA" id="ARBA00004786"/>
    </source>
</evidence>
<comment type="similarity">
    <text evidence="2">Belongs to the aldehyde dehydrogenase family.</text>
</comment>
<evidence type="ECO:0000256" key="2">
    <source>
        <dbReference type="ARBA" id="ARBA00009986"/>
    </source>
</evidence>
<sequence length="539" mass="58748">MAGHPDNEPILGYAPGSDEKEMLQAEMDRQMSEVVEIPCIINGEAVYTGVTTTQVIPHDHGHVIANVHLAGRVEMEAACDAAVQAQQDWIDIGLEGRCAVFERCADLLAGDWRMRVNAATMLNQSKTAFQAEIDAACELIDFWRFNCHYARGFHDDFQPLISPEGVQNSTEIRPLEGFVLAITPFNFTSIAANLPSAPAIVGCTSVWKPSRNSYHSNYVLMQLMMEAGLPAGVINFLPGSGAEITEIALANPDFAGLHFTGSTATFQGLWQEIGLALPNLRSYPRIVGETGGKDFVVAHPDCDRQGLLVALLRGAFEYQGQKCSAASRAYIPQSVWNAISSDLCAEIEKIKMGDASDFTNFMTAVIDQRAFDKITGYIERAQGRDCCQIVVGGGSDDSKGWFIEPTIIVTTNSTSETMVEEIFGPVLTVYVYDDGDFDDVLRICDEASPYALTGSIFANDESNIQKAFEALRFTAGNFYINDKPTGAVVGQQPFGGARASGTNDKAGGPLNLLRWISPRSVKRAIDIPQDWSYPFMGED</sequence>
<dbReference type="InterPro" id="IPR005931">
    <property type="entry name" value="P5CDH/ALDH4A1"/>
</dbReference>
<evidence type="ECO:0000256" key="3">
    <source>
        <dbReference type="ARBA" id="ARBA00012884"/>
    </source>
</evidence>
<comment type="catalytic activity">
    <reaction evidence="8">
        <text>L-glutamate 5-semialdehyde + NAD(+) + H2O = L-glutamate + NADH + 2 H(+)</text>
        <dbReference type="Rhea" id="RHEA:30235"/>
        <dbReference type="ChEBI" id="CHEBI:15377"/>
        <dbReference type="ChEBI" id="CHEBI:15378"/>
        <dbReference type="ChEBI" id="CHEBI:29985"/>
        <dbReference type="ChEBI" id="CHEBI:57540"/>
        <dbReference type="ChEBI" id="CHEBI:57945"/>
        <dbReference type="ChEBI" id="CHEBI:58066"/>
        <dbReference type="EC" id="1.2.1.88"/>
    </reaction>
</comment>
<dbReference type="CDD" id="cd07123">
    <property type="entry name" value="ALDH_F4-17_P5CDH"/>
    <property type="match status" value="1"/>
</dbReference>
<dbReference type="Gene3D" id="3.40.309.10">
    <property type="entry name" value="Aldehyde Dehydrogenase, Chain A, domain 2"/>
    <property type="match status" value="1"/>
</dbReference>
<evidence type="ECO:0000259" key="9">
    <source>
        <dbReference type="Pfam" id="PF00171"/>
    </source>
</evidence>
<evidence type="ECO:0000256" key="4">
    <source>
        <dbReference type="ARBA" id="ARBA00023002"/>
    </source>
</evidence>
<dbReference type="InterPro" id="IPR016163">
    <property type="entry name" value="Ald_DH_C"/>
</dbReference>
<dbReference type="PANTHER" id="PTHR42862">
    <property type="entry name" value="DELTA-1-PYRROLINE-5-CARBOXYLATE DEHYDROGENASE 1, ISOFORM A-RELATED"/>
    <property type="match status" value="1"/>
</dbReference>
<feature type="domain" description="Aldehyde dehydrogenase" evidence="9">
    <location>
        <begin position="53"/>
        <end position="515"/>
    </location>
</feature>
<dbReference type="Pfam" id="PF00171">
    <property type="entry name" value="Aldedh"/>
    <property type="match status" value="1"/>
</dbReference>
<dbReference type="GO" id="GO:0009898">
    <property type="term" value="C:cytoplasmic side of plasma membrane"/>
    <property type="evidence" value="ECO:0007669"/>
    <property type="project" value="TreeGrafter"/>
</dbReference>
<dbReference type="UniPathway" id="UPA00261">
    <property type="reaction ID" value="UER00374"/>
</dbReference>
<dbReference type="PROSITE" id="PS00070">
    <property type="entry name" value="ALDEHYDE_DEHYDR_CYS"/>
    <property type="match status" value="1"/>
</dbReference>